<sequence>MNGKKVLITGGFGNLGSYIVKHLLNMNYEVTILTRREKYKFENLKYKVVECDITNLEELKLKLNYDFDFCVHCASFNEFFLENYPKKALEINTLGTRNLLEVLSLKDFKNFIYFSTFHVYGLNSGFIDEMTVANPKNDYASTHLFAEYYVKQFGYTHNLRYTILRLTNSYGCPIYKDTDKWYLVLNDLVKMAFEKNKIVLNSNGKAKRDFIYMGDVANIVDKLLKVETTNEIYNLSAGKTYEIIDLAKKVQIIYRKRYNKDIELKINQNDLTKCGDLYVKNIKLKSLVNYEIDEERIDKEIEEIFNLLEKV</sequence>
<dbReference type="RefSeq" id="WP_319047820.1">
    <property type="nucleotide sequence ID" value="NZ_JAUQUR010000002.1"/>
</dbReference>
<dbReference type="Proteomes" id="UP001283691">
    <property type="component" value="Unassembled WGS sequence"/>
</dbReference>
<name>A0AAW9D9T0_9BACT</name>
<dbReference type="Pfam" id="PF01370">
    <property type="entry name" value="Epimerase"/>
    <property type="match status" value="1"/>
</dbReference>
<dbReference type="InterPro" id="IPR036291">
    <property type="entry name" value="NAD(P)-bd_dom_sf"/>
</dbReference>
<evidence type="ECO:0000313" key="3">
    <source>
        <dbReference type="EMBL" id="MDX4069028.1"/>
    </source>
</evidence>
<dbReference type="PANTHER" id="PTHR43000">
    <property type="entry name" value="DTDP-D-GLUCOSE 4,6-DEHYDRATASE-RELATED"/>
    <property type="match status" value="1"/>
</dbReference>
<dbReference type="InterPro" id="IPR001509">
    <property type="entry name" value="Epimerase_deHydtase"/>
</dbReference>
<dbReference type="SUPFAM" id="SSF51735">
    <property type="entry name" value="NAD(P)-binding Rossmann-fold domains"/>
    <property type="match status" value="1"/>
</dbReference>
<dbReference type="AlphaFoldDB" id="A0AAW9D9T0"/>
<comment type="caution">
    <text evidence="3">The sequence shown here is derived from an EMBL/GenBank/DDBJ whole genome shotgun (WGS) entry which is preliminary data.</text>
</comment>
<reference evidence="3" key="2">
    <citation type="submission" date="2023-07" db="EMBL/GenBank/DDBJ databases">
        <authorList>
            <person name="Zhang M."/>
            <person name="Zhou G."/>
        </authorList>
    </citation>
    <scope>NUCLEOTIDE SEQUENCE</scope>
    <source>
        <strain evidence="3">BJSY19SF1-2</strain>
    </source>
</reference>
<dbReference type="CDD" id="cd08946">
    <property type="entry name" value="SDR_e"/>
    <property type="match status" value="1"/>
</dbReference>
<organism evidence="3 4">
    <name type="scientific">Aliarcobacter skirrowii</name>
    <dbReference type="NCBI Taxonomy" id="28200"/>
    <lineage>
        <taxon>Bacteria</taxon>
        <taxon>Pseudomonadati</taxon>
        <taxon>Campylobacterota</taxon>
        <taxon>Epsilonproteobacteria</taxon>
        <taxon>Campylobacterales</taxon>
        <taxon>Arcobacteraceae</taxon>
        <taxon>Aliarcobacter</taxon>
    </lineage>
</organism>
<accession>A0AAW9D9T0</accession>
<evidence type="ECO:0000256" key="1">
    <source>
        <dbReference type="ARBA" id="ARBA00007637"/>
    </source>
</evidence>
<feature type="domain" description="NAD-dependent epimerase/dehydratase" evidence="2">
    <location>
        <begin position="6"/>
        <end position="235"/>
    </location>
</feature>
<protein>
    <submittedName>
        <fullName evidence="3">NAD-dependent epimerase/dehydratase family protein</fullName>
    </submittedName>
</protein>
<comment type="similarity">
    <text evidence="1">Belongs to the NAD(P)-dependent epimerase/dehydratase family.</text>
</comment>
<evidence type="ECO:0000313" key="4">
    <source>
        <dbReference type="Proteomes" id="UP001283691"/>
    </source>
</evidence>
<gene>
    <name evidence="3" type="ORF">Q6A80_04745</name>
</gene>
<dbReference type="Gene3D" id="3.40.50.720">
    <property type="entry name" value="NAD(P)-binding Rossmann-like Domain"/>
    <property type="match status" value="1"/>
</dbReference>
<evidence type="ECO:0000259" key="2">
    <source>
        <dbReference type="Pfam" id="PF01370"/>
    </source>
</evidence>
<dbReference type="EMBL" id="JAUQUR010000002">
    <property type="protein sequence ID" value="MDX4069028.1"/>
    <property type="molecule type" value="Genomic_DNA"/>
</dbReference>
<reference evidence="3" key="1">
    <citation type="journal article" date="2023" name="Front. Microbiol.">
        <title>Genomic diversity and taxonomic marker for Arcobacter species.</title>
        <authorList>
            <person name="Zhou G."/>
            <person name="Gu Y."/>
            <person name="Wang H."/>
            <person name="Chen X."/>
            <person name="Zhang X."/>
            <person name="Shao Z."/>
            <person name="Yan X."/>
            <person name="Zhang J."/>
            <person name="Zhang M."/>
        </authorList>
    </citation>
    <scope>NUCLEOTIDE SEQUENCE</scope>
    <source>
        <strain evidence="3">BJSY19SF1-2</strain>
    </source>
</reference>
<proteinExistence type="inferred from homology"/>